<dbReference type="Gene3D" id="1.20.1270.220">
    <property type="match status" value="1"/>
</dbReference>
<dbReference type="InterPro" id="IPR055129">
    <property type="entry name" value="YEATS_dom"/>
</dbReference>
<dbReference type="InterPro" id="IPR005033">
    <property type="entry name" value="YEATS"/>
</dbReference>
<dbReference type="InterPro" id="IPR027353">
    <property type="entry name" value="NET_dom"/>
</dbReference>
<dbReference type="InterPro" id="IPR038704">
    <property type="entry name" value="YEAST_sf"/>
</dbReference>
<proteinExistence type="predicted"/>
<feature type="compositionally biased region" description="Low complexity" evidence="3">
    <location>
        <begin position="165"/>
        <end position="185"/>
    </location>
</feature>
<reference evidence="5" key="1">
    <citation type="submission" date="2021-06" db="EMBL/GenBank/DDBJ databases">
        <authorList>
            <person name="Kallberg Y."/>
            <person name="Tangrot J."/>
            <person name="Rosling A."/>
        </authorList>
    </citation>
    <scope>NUCLEOTIDE SEQUENCE</scope>
    <source>
        <strain evidence="5">CL551</strain>
    </source>
</reference>
<dbReference type="InterPro" id="IPR038336">
    <property type="entry name" value="NET_sf"/>
</dbReference>
<feature type="region of interest" description="Disordered" evidence="3">
    <location>
        <begin position="131"/>
        <end position="185"/>
    </location>
</feature>
<dbReference type="GO" id="GO:0006355">
    <property type="term" value="P:regulation of DNA-templated transcription"/>
    <property type="evidence" value="ECO:0007669"/>
    <property type="project" value="InterPro"/>
</dbReference>
<evidence type="ECO:0000259" key="4">
    <source>
        <dbReference type="PROSITE" id="PS51037"/>
    </source>
</evidence>
<name>A0A9N9I8E0_9GLOM</name>
<dbReference type="GO" id="GO:0000785">
    <property type="term" value="C:chromatin"/>
    <property type="evidence" value="ECO:0007669"/>
    <property type="project" value="UniProtKB-ARBA"/>
</dbReference>
<evidence type="ECO:0000256" key="3">
    <source>
        <dbReference type="SAM" id="MobiDB-lite"/>
    </source>
</evidence>
<evidence type="ECO:0000256" key="1">
    <source>
        <dbReference type="ARBA" id="ARBA00023242"/>
    </source>
</evidence>
<dbReference type="Proteomes" id="UP000789342">
    <property type="component" value="Unassembled WGS sequence"/>
</dbReference>
<sequence length="263" mass="30539">AYVEKEITVVTDQEVAKNLKTTNGLPMRKWKVSLYSSEGGEKFPLNFVDKVEYLLHPTFENPERVVRKPPFVLSEKGWGEFDMKIILHFIDKSIKPWTLEHDLNFQKPHYEKFFDPKPSFLKLLFQETTPDSQSPLKTKLGRSKRPKSSPSVSTKRPKTDLPVTPTYNNSPESTSSSYSSNESMSNKENFQVDYNKLAKNLYELEGDDILEVIHLVKEHQTSEMYINEETEGEFHLDLHTLGDNLLRVLWDFTESKLSRSTFN</sequence>
<dbReference type="GO" id="GO:0005634">
    <property type="term" value="C:nucleus"/>
    <property type="evidence" value="ECO:0007669"/>
    <property type="project" value="UniProtKB-SubCell"/>
</dbReference>
<gene>
    <name evidence="5" type="ORF">AMORRO_LOCUS13592</name>
</gene>
<dbReference type="OrthoDB" id="1741717at2759"/>
<comment type="caution">
    <text evidence="5">The sequence shown here is derived from an EMBL/GenBank/DDBJ whole genome shotgun (WGS) entry which is preliminary data.</text>
</comment>
<dbReference type="EMBL" id="CAJVPV010023880">
    <property type="protein sequence ID" value="CAG8724972.1"/>
    <property type="molecule type" value="Genomic_DNA"/>
</dbReference>
<evidence type="ECO:0000313" key="5">
    <source>
        <dbReference type="EMBL" id="CAG8724972.1"/>
    </source>
</evidence>
<protein>
    <submittedName>
        <fullName evidence="5">329_t:CDS:1</fullName>
    </submittedName>
</protein>
<dbReference type="Gene3D" id="2.60.40.1970">
    <property type="entry name" value="YEATS domain"/>
    <property type="match status" value="1"/>
</dbReference>
<dbReference type="CDD" id="cd16905">
    <property type="entry name" value="YEATS_Taf14_like"/>
    <property type="match status" value="1"/>
</dbReference>
<keyword evidence="6" id="KW-1185">Reference proteome</keyword>
<evidence type="ECO:0000313" key="6">
    <source>
        <dbReference type="Proteomes" id="UP000789342"/>
    </source>
</evidence>
<dbReference type="PROSITE" id="PS51037">
    <property type="entry name" value="YEATS"/>
    <property type="match status" value="1"/>
</dbReference>
<dbReference type="AlphaFoldDB" id="A0A9N9I8E0"/>
<feature type="domain" description="YEATS" evidence="4">
    <location>
        <begin position="1"/>
        <end position="139"/>
    </location>
</feature>
<feature type="non-terminal residue" evidence="5">
    <location>
        <position position="263"/>
    </location>
</feature>
<keyword evidence="1 2" id="KW-0539">Nucleus</keyword>
<organism evidence="5 6">
    <name type="scientific">Acaulospora morrowiae</name>
    <dbReference type="NCBI Taxonomy" id="94023"/>
    <lineage>
        <taxon>Eukaryota</taxon>
        <taxon>Fungi</taxon>
        <taxon>Fungi incertae sedis</taxon>
        <taxon>Mucoromycota</taxon>
        <taxon>Glomeromycotina</taxon>
        <taxon>Glomeromycetes</taxon>
        <taxon>Diversisporales</taxon>
        <taxon>Acaulosporaceae</taxon>
        <taxon>Acaulospora</taxon>
    </lineage>
</organism>
<comment type="subcellular location">
    <subcellularLocation>
        <location evidence="2">Nucleus</location>
    </subcellularLocation>
</comment>
<dbReference type="PANTHER" id="PTHR23195">
    <property type="entry name" value="YEATS DOMAIN"/>
    <property type="match status" value="1"/>
</dbReference>
<dbReference type="Pfam" id="PF17035">
    <property type="entry name" value="BET"/>
    <property type="match status" value="1"/>
</dbReference>
<evidence type="ECO:0000256" key="2">
    <source>
        <dbReference type="PROSITE-ProRule" id="PRU00376"/>
    </source>
</evidence>
<accession>A0A9N9I8E0</accession>
<dbReference type="Pfam" id="PF03366">
    <property type="entry name" value="YEATS"/>
    <property type="match status" value="1"/>
</dbReference>